<dbReference type="Proteomes" id="UP001598114">
    <property type="component" value="Unassembled WGS sequence"/>
</dbReference>
<dbReference type="GO" id="GO:0003978">
    <property type="term" value="F:UDP-glucose 4-epimerase activity"/>
    <property type="evidence" value="ECO:0007669"/>
    <property type="project" value="UniProtKB-EC"/>
</dbReference>
<keyword evidence="9 10" id="KW-0413">Isomerase</keyword>
<evidence type="ECO:0000256" key="5">
    <source>
        <dbReference type="ARBA" id="ARBA00013189"/>
    </source>
</evidence>
<accession>A0ABW6D0W4</accession>
<dbReference type="EC" id="5.1.3.2" evidence="5 10"/>
<dbReference type="InterPro" id="IPR036291">
    <property type="entry name" value="NAD(P)-bd_dom_sf"/>
</dbReference>
<dbReference type="InterPro" id="IPR001509">
    <property type="entry name" value="Epimerase_deHydtase"/>
</dbReference>
<evidence type="ECO:0000259" key="11">
    <source>
        <dbReference type="Pfam" id="PF01370"/>
    </source>
</evidence>
<evidence type="ECO:0000256" key="6">
    <source>
        <dbReference type="ARBA" id="ARBA00018569"/>
    </source>
</evidence>
<evidence type="ECO:0000256" key="4">
    <source>
        <dbReference type="ARBA" id="ARBA00007637"/>
    </source>
</evidence>
<evidence type="ECO:0000313" key="12">
    <source>
        <dbReference type="EMBL" id="MFD3276664.1"/>
    </source>
</evidence>
<dbReference type="SUPFAM" id="SSF51735">
    <property type="entry name" value="NAD(P)-binding Rossmann-fold domains"/>
    <property type="match status" value="1"/>
</dbReference>
<dbReference type="PANTHER" id="PTHR43725">
    <property type="entry name" value="UDP-GLUCOSE 4-EPIMERASE"/>
    <property type="match status" value="1"/>
</dbReference>
<dbReference type="InterPro" id="IPR005886">
    <property type="entry name" value="UDP_G4E"/>
</dbReference>
<keyword evidence="10" id="KW-0119">Carbohydrate metabolism</keyword>
<reference evidence="12 13" key="1">
    <citation type="submission" date="2024-03" db="EMBL/GenBank/DDBJ databases">
        <title>Aquirufa genome sequencing.</title>
        <authorList>
            <person name="Pitt A."/>
            <person name="Hahn M.W."/>
        </authorList>
    </citation>
    <scope>NUCLEOTIDE SEQUENCE [LARGE SCALE GENOMIC DNA]</scope>
    <source>
        <strain evidence="12 13">PLAD-142S6K</strain>
    </source>
</reference>
<dbReference type="Pfam" id="PF01370">
    <property type="entry name" value="Epimerase"/>
    <property type="match status" value="1"/>
</dbReference>
<feature type="domain" description="NAD-dependent epimerase/dehydratase" evidence="11">
    <location>
        <begin position="3"/>
        <end position="249"/>
    </location>
</feature>
<dbReference type="PANTHER" id="PTHR43725:SF47">
    <property type="entry name" value="UDP-GLUCOSE 4-EPIMERASE"/>
    <property type="match status" value="1"/>
</dbReference>
<dbReference type="Gene3D" id="3.90.25.10">
    <property type="entry name" value="UDP-galactose 4-epimerase, domain 1"/>
    <property type="match status" value="1"/>
</dbReference>
<evidence type="ECO:0000256" key="3">
    <source>
        <dbReference type="ARBA" id="ARBA00004947"/>
    </source>
</evidence>
<comment type="cofactor">
    <cofactor evidence="2 10">
        <name>NAD(+)</name>
        <dbReference type="ChEBI" id="CHEBI:57540"/>
    </cofactor>
</comment>
<dbReference type="Gene3D" id="3.40.50.720">
    <property type="entry name" value="NAD(P)-binding Rossmann-like Domain"/>
    <property type="match status" value="1"/>
</dbReference>
<evidence type="ECO:0000313" key="13">
    <source>
        <dbReference type="Proteomes" id="UP001598114"/>
    </source>
</evidence>
<dbReference type="EMBL" id="JBBKYA010000005">
    <property type="protein sequence ID" value="MFD3276664.1"/>
    <property type="molecule type" value="Genomic_DNA"/>
</dbReference>
<protein>
    <recommendedName>
        <fullName evidence="6 10">UDP-glucose 4-epimerase</fullName>
        <ecNumber evidence="5 10">5.1.3.2</ecNumber>
    </recommendedName>
</protein>
<comment type="catalytic activity">
    <reaction evidence="1 10">
        <text>UDP-alpha-D-glucose = UDP-alpha-D-galactose</text>
        <dbReference type="Rhea" id="RHEA:22168"/>
        <dbReference type="ChEBI" id="CHEBI:58885"/>
        <dbReference type="ChEBI" id="CHEBI:66914"/>
        <dbReference type="EC" id="5.1.3.2"/>
    </reaction>
</comment>
<dbReference type="CDD" id="cd05247">
    <property type="entry name" value="UDP_G4E_1_SDR_e"/>
    <property type="match status" value="1"/>
</dbReference>
<dbReference type="RefSeq" id="WP_377977107.1">
    <property type="nucleotide sequence ID" value="NZ_JBBKYA010000005.1"/>
</dbReference>
<gene>
    <name evidence="12" type="primary">galE</name>
    <name evidence="12" type="ORF">SKC38_10540</name>
</gene>
<keyword evidence="13" id="KW-1185">Reference proteome</keyword>
<name>A0ABW6D0W4_9BACT</name>
<comment type="caution">
    <text evidence="12">The sequence shown here is derived from an EMBL/GenBank/DDBJ whole genome shotgun (WGS) entry which is preliminary data.</text>
</comment>
<comment type="subunit">
    <text evidence="10">Homodimer.</text>
</comment>
<comment type="similarity">
    <text evidence="4 10">Belongs to the NAD(P)-dependent epimerase/dehydratase family.</text>
</comment>
<evidence type="ECO:0000256" key="9">
    <source>
        <dbReference type="ARBA" id="ARBA00023235"/>
    </source>
</evidence>
<evidence type="ECO:0000256" key="2">
    <source>
        <dbReference type="ARBA" id="ARBA00001911"/>
    </source>
</evidence>
<evidence type="ECO:0000256" key="8">
    <source>
        <dbReference type="ARBA" id="ARBA00023144"/>
    </source>
</evidence>
<dbReference type="NCBIfam" id="TIGR01179">
    <property type="entry name" value="galE"/>
    <property type="match status" value="1"/>
</dbReference>
<evidence type="ECO:0000256" key="10">
    <source>
        <dbReference type="RuleBase" id="RU366046"/>
    </source>
</evidence>
<sequence length="336" mass="37096">MNILITGGAGFIGSHTYVALKEHGFRPIIVDNFSNSSDSVIRQLAEICQEPVEFVQGDINLHATLDTVFTHYNIEGVIHFAAAKAVGESVENPLKYYRNNVGATILLLEKMQEYGVKNLVFSSSCTVYGQPETLPVTENSPVMKALSPYGNTKQICEEIIEESTRASQQLKSISLRYFNPIGAHKSAKIGELPLGPPANLIPYLTQSVAGLRGPLQIWGTDYPTPDGTAIRDYIHVCDLADAHVKALAYLIKQNQTPFYDYFNIGSGEGSSVLQVIQAFEKATGKKVNYEICERRAGDITSVYASTDKSNKILDWKAKRSLEESLKDAWAWQEAIL</sequence>
<evidence type="ECO:0000256" key="7">
    <source>
        <dbReference type="ARBA" id="ARBA00023027"/>
    </source>
</evidence>
<keyword evidence="7 10" id="KW-0520">NAD</keyword>
<keyword evidence="8" id="KW-0299">Galactose metabolism</keyword>
<evidence type="ECO:0000256" key="1">
    <source>
        <dbReference type="ARBA" id="ARBA00000083"/>
    </source>
</evidence>
<comment type="pathway">
    <text evidence="3 10">Carbohydrate metabolism; galactose metabolism.</text>
</comment>
<organism evidence="12 13">
    <name type="scientific">Aquirufa echingensis</name>
    <dbReference type="NCBI Taxonomy" id="3096516"/>
    <lineage>
        <taxon>Bacteria</taxon>
        <taxon>Pseudomonadati</taxon>
        <taxon>Bacteroidota</taxon>
        <taxon>Cytophagia</taxon>
        <taxon>Cytophagales</taxon>
        <taxon>Flectobacillaceae</taxon>
        <taxon>Aquirufa</taxon>
    </lineage>
</organism>
<proteinExistence type="inferred from homology"/>